<dbReference type="EMBL" id="AP022870">
    <property type="protein sequence ID" value="BCB74982.1"/>
    <property type="molecule type" value="Genomic_DNA"/>
</dbReference>
<evidence type="ECO:0000256" key="1">
    <source>
        <dbReference type="ARBA" id="ARBA00009684"/>
    </source>
</evidence>
<gene>
    <name evidence="12" type="primary">ispE_1</name>
    <name evidence="9" type="synonym">ispE</name>
    <name evidence="12" type="ORF">Pflav_013920</name>
</gene>
<keyword evidence="5 9" id="KW-0547">Nucleotide-binding</keyword>
<dbReference type="InterPro" id="IPR014721">
    <property type="entry name" value="Ribsml_uS5_D2-typ_fold_subgr"/>
</dbReference>
<feature type="domain" description="GHMP kinase N-terminal" evidence="10">
    <location>
        <begin position="71"/>
        <end position="149"/>
    </location>
</feature>
<dbReference type="EC" id="2.7.1.148" evidence="2 9"/>
<dbReference type="InterPro" id="IPR006204">
    <property type="entry name" value="GHMP_kinase_N_dom"/>
</dbReference>
<dbReference type="SUPFAM" id="SSF55060">
    <property type="entry name" value="GHMP Kinase, C-terminal domain"/>
    <property type="match status" value="1"/>
</dbReference>
<dbReference type="GO" id="GO:0005524">
    <property type="term" value="F:ATP binding"/>
    <property type="evidence" value="ECO:0007669"/>
    <property type="project" value="UniProtKB-UniRule"/>
</dbReference>
<organism evidence="12 13">
    <name type="scientific">Phytohabitans flavus</name>
    <dbReference type="NCBI Taxonomy" id="1076124"/>
    <lineage>
        <taxon>Bacteria</taxon>
        <taxon>Bacillati</taxon>
        <taxon>Actinomycetota</taxon>
        <taxon>Actinomycetes</taxon>
        <taxon>Micromonosporales</taxon>
        <taxon>Micromonosporaceae</taxon>
    </lineage>
</organism>
<evidence type="ECO:0000256" key="5">
    <source>
        <dbReference type="ARBA" id="ARBA00022741"/>
    </source>
</evidence>
<dbReference type="UniPathway" id="UPA00056">
    <property type="reaction ID" value="UER00094"/>
</dbReference>
<dbReference type="Gene3D" id="3.30.230.10">
    <property type="match status" value="1"/>
</dbReference>
<accession>A0A6F8XMD5</accession>
<evidence type="ECO:0000256" key="9">
    <source>
        <dbReference type="HAMAP-Rule" id="MF_00061"/>
    </source>
</evidence>
<evidence type="ECO:0000313" key="13">
    <source>
        <dbReference type="Proteomes" id="UP000502508"/>
    </source>
</evidence>
<dbReference type="GO" id="GO:0050515">
    <property type="term" value="F:4-(cytidine 5'-diphospho)-2-C-methyl-D-erythritol kinase activity"/>
    <property type="evidence" value="ECO:0007669"/>
    <property type="project" value="UniProtKB-UniRule"/>
</dbReference>
<evidence type="ECO:0000256" key="3">
    <source>
        <dbReference type="ARBA" id="ARBA00017473"/>
    </source>
</evidence>
<reference evidence="12 13" key="2">
    <citation type="submission" date="2020-03" db="EMBL/GenBank/DDBJ databases">
        <authorList>
            <person name="Ichikawa N."/>
            <person name="Kimura A."/>
            <person name="Kitahashi Y."/>
            <person name="Uohara A."/>
        </authorList>
    </citation>
    <scope>NUCLEOTIDE SEQUENCE [LARGE SCALE GENOMIC DNA]</scope>
    <source>
        <strain evidence="12 13">NBRC 107702</strain>
    </source>
</reference>
<dbReference type="InterPro" id="IPR036554">
    <property type="entry name" value="GHMP_kinase_C_sf"/>
</dbReference>
<evidence type="ECO:0000313" key="12">
    <source>
        <dbReference type="EMBL" id="BCB74982.1"/>
    </source>
</evidence>
<comment type="function">
    <text evidence="9">Catalyzes the phosphorylation of the position 2 hydroxy group of 4-diphosphocytidyl-2C-methyl-D-erythritol.</text>
</comment>
<feature type="active site" evidence="9">
    <location>
        <position position="141"/>
    </location>
</feature>
<keyword evidence="13" id="KW-1185">Reference proteome</keyword>
<evidence type="ECO:0000256" key="4">
    <source>
        <dbReference type="ARBA" id="ARBA00022679"/>
    </source>
</evidence>
<comment type="catalytic activity">
    <reaction evidence="9">
        <text>4-CDP-2-C-methyl-D-erythritol + ATP = 4-CDP-2-C-methyl-D-erythritol 2-phosphate + ADP + H(+)</text>
        <dbReference type="Rhea" id="RHEA:18437"/>
        <dbReference type="ChEBI" id="CHEBI:15378"/>
        <dbReference type="ChEBI" id="CHEBI:30616"/>
        <dbReference type="ChEBI" id="CHEBI:57823"/>
        <dbReference type="ChEBI" id="CHEBI:57919"/>
        <dbReference type="ChEBI" id="CHEBI:456216"/>
        <dbReference type="EC" id="2.7.1.148"/>
    </reaction>
</comment>
<dbReference type="KEGG" id="pfla:Pflav_013920"/>
<evidence type="ECO:0000259" key="10">
    <source>
        <dbReference type="Pfam" id="PF00288"/>
    </source>
</evidence>
<evidence type="ECO:0000256" key="8">
    <source>
        <dbReference type="ARBA" id="ARBA00032554"/>
    </source>
</evidence>
<dbReference type="GO" id="GO:0019288">
    <property type="term" value="P:isopentenyl diphosphate biosynthetic process, methylerythritol 4-phosphate pathway"/>
    <property type="evidence" value="ECO:0007669"/>
    <property type="project" value="UniProtKB-UniRule"/>
</dbReference>
<dbReference type="PANTHER" id="PTHR43527">
    <property type="entry name" value="4-DIPHOSPHOCYTIDYL-2-C-METHYL-D-ERYTHRITOL KINASE, CHLOROPLASTIC"/>
    <property type="match status" value="1"/>
</dbReference>
<comment type="pathway">
    <text evidence="9">Isoprenoid biosynthesis; isopentenyl diphosphate biosynthesis via DXP pathway; isopentenyl diphosphate from 1-deoxy-D-xylulose 5-phosphate: step 3/6.</text>
</comment>
<dbReference type="Pfam" id="PF00288">
    <property type="entry name" value="GHMP_kinases_N"/>
    <property type="match status" value="1"/>
</dbReference>
<keyword evidence="4 9" id="KW-0808">Transferase</keyword>
<dbReference type="Pfam" id="PF08544">
    <property type="entry name" value="GHMP_kinases_C"/>
    <property type="match status" value="1"/>
</dbReference>
<proteinExistence type="inferred from homology"/>
<comment type="similarity">
    <text evidence="1 9">Belongs to the GHMP kinase family. IspE subfamily.</text>
</comment>
<feature type="active site" evidence="9">
    <location>
        <position position="14"/>
    </location>
</feature>
<dbReference type="GO" id="GO:0016114">
    <property type="term" value="P:terpenoid biosynthetic process"/>
    <property type="evidence" value="ECO:0007669"/>
    <property type="project" value="UniProtKB-UniRule"/>
</dbReference>
<evidence type="ECO:0000256" key="6">
    <source>
        <dbReference type="ARBA" id="ARBA00022777"/>
    </source>
</evidence>
<reference evidence="12 13" key="1">
    <citation type="submission" date="2020-03" db="EMBL/GenBank/DDBJ databases">
        <title>Whole genome shotgun sequence of Phytohabitans flavus NBRC 107702.</title>
        <authorList>
            <person name="Komaki H."/>
            <person name="Tamura T."/>
        </authorList>
    </citation>
    <scope>NUCLEOTIDE SEQUENCE [LARGE SCALE GENOMIC DNA]</scope>
    <source>
        <strain evidence="12 13">NBRC 107702</strain>
    </source>
</reference>
<evidence type="ECO:0000256" key="7">
    <source>
        <dbReference type="ARBA" id="ARBA00022840"/>
    </source>
</evidence>
<dbReference type="RefSeq" id="WP_173034540.1">
    <property type="nucleotide sequence ID" value="NZ_AP022870.1"/>
</dbReference>
<dbReference type="SUPFAM" id="SSF54211">
    <property type="entry name" value="Ribosomal protein S5 domain 2-like"/>
    <property type="match status" value="1"/>
</dbReference>
<dbReference type="PIRSF" id="PIRSF010376">
    <property type="entry name" value="IspE"/>
    <property type="match status" value="1"/>
</dbReference>
<dbReference type="NCBIfam" id="NF002870">
    <property type="entry name" value="PRK03188.1"/>
    <property type="match status" value="1"/>
</dbReference>
<name>A0A6F8XMD5_9ACTN</name>
<dbReference type="NCBIfam" id="TIGR00154">
    <property type="entry name" value="ispE"/>
    <property type="match status" value="1"/>
</dbReference>
<dbReference type="InterPro" id="IPR020568">
    <property type="entry name" value="Ribosomal_Su5_D2-typ_SF"/>
</dbReference>
<feature type="binding site" evidence="9">
    <location>
        <begin position="99"/>
        <end position="109"/>
    </location>
    <ligand>
        <name>ATP</name>
        <dbReference type="ChEBI" id="CHEBI:30616"/>
    </ligand>
</feature>
<dbReference type="AlphaFoldDB" id="A0A6F8XMD5"/>
<keyword evidence="6 9" id="KW-0418">Kinase</keyword>
<dbReference type="InterPro" id="IPR004424">
    <property type="entry name" value="IspE"/>
</dbReference>
<dbReference type="InterPro" id="IPR013750">
    <property type="entry name" value="GHMP_kinase_C_dom"/>
</dbReference>
<dbReference type="Proteomes" id="UP000502508">
    <property type="component" value="Chromosome"/>
</dbReference>
<dbReference type="HAMAP" id="MF_00061">
    <property type="entry name" value="IspE"/>
    <property type="match status" value="1"/>
</dbReference>
<evidence type="ECO:0000256" key="2">
    <source>
        <dbReference type="ARBA" id="ARBA00012052"/>
    </source>
</evidence>
<dbReference type="PANTHER" id="PTHR43527:SF2">
    <property type="entry name" value="4-DIPHOSPHOCYTIDYL-2-C-METHYL-D-ERYTHRITOL KINASE, CHLOROPLASTIC"/>
    <property type="match status" value="1"/>
</dbReference>
<keyword evidence="9" id="KW-0414">Isoprene biosynthesis</keyword>
<evidence type="ECO:0000259" key="11">
    <source>
        <dbReference type="Pfam" id="PF08544"/>
    </source>
</evidence>
<feature type="domain" description="GHMP kinase C-terminal" evidence="11">
    <location>
        <begin position="212"/>
        <end position="286"/>
    </location>
</feature>
<protein>
    <recommendedName>
        <fullName evidence="3 9">4-diphosphocytidyl-2-C-methyl-D-erythritol kinase</fullName>
        <shortName evidence="9">CMK</shortName>
        <ecNumber evidence="2 9">2.7.1.148</ecNumber>
    </recommendedName>
    <alternativeName>
        <fullName evidence="8 9">4-(cytidine-5'-diphospho)-2-C-methyl-D-erythritol kinase</fullName>
    </alternativeName>
</protein>
<sequence length="305" mass="31753">MSQPNPVHVRVPAKINLHLAVGPLRGDGFHELSTVFQAISLYDEITAWHDDTLSLTMEGEGTGELAHDDSNLVIRAARALASHARVPAAARLHLRKQIPLAAGLAGGSADAAATLVACDALWDTRLSGHELASIAATLGSDVPFLIRGGTALGIGRGEAVKAIPHRPTTWYWVLAIADSGLSTPDVYAELDRLRAETAATPRTRPSLPAKLLVALRERDPAMLAAALGNDLQPAALSLRPDLARTLSAGQAAGALASIIAGSGPTCVFLARDAVHSNQLANKLAAEACHDVRIARGPVPGARSTV</sequence>
<keyword evidence="7 9" id="KW-0067">ATP-binding</keyword>
<dbReference type="Gene3D" id="3.30.70.890">
    <property type="entry name" value="GHMP kinase, C-terminal domain"/>
    <property type="match status" value="1"/>
</dbReference>